<dbReference type="Gene3D" id="1.25.40.380">
    <property type="entry name" value="Protein of unknown function DUF1810"/>
    <property type="match status" value="1"/>
</dbReference>
<dbReference type="InterPro" id="IPR014937">
    <property type="entry name" value="DUF1810"/>
</dbReference>
<reference evidence="1" key="1">
    <citation type="submission" date="2020-09" db="EMBL/GenBank/DDBJ databases">
        <title>Novel species of Mucilaginibacter isolated from a glacier on the Tibetan Plateau.</title>
        <authorList>
            <person name="Liu Q."/>
            <person name="Xin Y.-H."/>
        </authorList>
    </citation>
    <scope>NUCLEOTIDE SEQUENCE</scope>
    <source>
        <strain evidence="1">ZB1P21</strain>
    </source>
</reference>
<dbReference type="PIRSF" id="PIRSF008546">
    <property type="entry name" value="UCP008546"/>
    <property type="match status" value="1"/>
</dbReference>
<gene>
    <name evidence="1" type="ORF">IDJ76_20590</name>
</gene>
<dbReference type="RefSeq" id="WP_191166250.1">
    <property type="nucleotide sequence ID" value="NZ_JACWMX010000014.1"/>
</dbReference>
<accession>A0A926S3R5</accession>
<dbReference type="Pfam" id="PF08837">
    <property type="entry name" value="DUF1810"/>
    <property type="match status" value="1"/>
</dbReference>
<evidence type="ECO:0000313" key="2">
    <source>
        <dbReference type="Proteomes" id="UP000619078"/>
    </source>
</evidence>
<dbReference type="AlphaFoldDB" id="A0A926S3R5"/>
<dbReference type="Proteomes" id="UP000619078">
    <property type="component" value="Unassembled WGS sequence"/>
</dbReference>
<dbReference type="EMBL" id="JACWMX010000014">
    <property type="protein sequence ID" value="MBD1395513.1"/>
    <property type="molecule type" value="Genomic_DNA"/>
</dbReference>
<dbReference type="InterPro" id="IPR036287">
    <property type="entry name" value="Rv1873-like_sf"/>
</dbReference>
<sequence length="142" mass="16253">MELSRFLTAQERDYETALAEIKNGRKRSHWMWYIFPQIAGLGLSETSKFYAIKDMAEAEAYLLHPILGTRLIEISKVLLELEDYHATRIFGSPDDSKLKSSMTLFAALPETDSVFTQVLKKYFNGIKDWETLRLINLSAGEG</sequence>
<protein>
    <submittedName>
        <fullName evidence="1">DUF1810 domain-containing protein</fullName>
    </submittedName>
</protein>
<comment type="caution">
    <text evidence="1">The sequence shown here is derived from an EMBL/GenBank/DDBJ whole genome shotgun (WGS) entry which is preliminary data.</text>
</comment>
<proteinExistence type="predicted"/>
<name>A0A926S3R5_9SPHI</name>
<dbReference type="SUPFAM" id="SSF140736">
    <property type="entry name" value="Rv1873-like"/>
    <property type="match status" value="1"/>
</dbReference>
<keyword evidence="2" id="KW-1185">Reference proteome</keyword>
<evidence type="ECO:0000313" key="1">
    <source>
        <dbReference type="EMBL" id="MBD1395513.1"/>
    </source>
</evidence>
<organism evidence="1 2">
    <name type="scientific">Mucilaginibacter glaciei</name>
    <dbReference type="NCBI Taxonomy" id="2772109"/>
    <lineage>
        <taxon>Bacteria</taxon>
        <taxon>Pseudomonadati</taxon>
        <taxon>Bacteroidota</taxon>
        <taxon>Sphingobacteriia</taxon>
        <taxon>Sphingobacteriales</taxon>
        <taxon>Sphingobacteriaceae</taxon>
        <taxon>Mucilaginibacter</taxon>
    </lineage>
</organism>